<protein>
    <submittedName>
        <fullName evidence="1">Uncharacterized protein</fullName>
    </submittedName>
</protein>
<dbReference type="EMBL" id="CAVMJV010000016">
    <property type="protein sequence ID" value="CAK5057106.1"/>
    <property type="molecule type" value="Genomic_DNA"/>
</dbReference>
<evidence type="ECO:0000313" key="1">
    <source>
        <dbReference type="EMBL" id="CAK5057106.1"/>
    </source>
</evidence>
<name>A0ACB0YQC0_MELEN</name>
<proteinExistence type="predicted"/>
<reference evidence="1" key="1">
    <citation type="submission" date="2023-11" db="EMBL/GenBank/DDBJ databases">
        <authorList>
            <person name="Poullet M."/>
        </authorList>
    </citation>
    <scope>NUCLEOTIDE SEQUENCE</scope>
    <source>
        <strain evidence="1">E1834</strain>
    </source>
</reference>
<keyword evidence="2" id="KW-1185">Reference proteome</keyword>
<evidence type="ECO:0000313" key="2">
    <source>
        <dbReference type="Proteomes" id="UP001497535"/>
    </source>
</evidence>
<accession>A0ACB0YQC0</accession>
<organism evidence="1 2">
    <name type="scientific">Meloidogyne enterolobii</name>
    <name type="common">Root-knot nematode worm</name>
    <name type="synonym">Meloidogyne mayaguensis</name>
    <dbReference type="NCBI Taxonomy" id="390850"/>
    <lineage>
        <taxon>Eukaryota</taxon>
        <taxon>Metazoa</taxon>
        <taxon>Ecdysozoa</taxon>
        <taxon>Nematoda</taxon>
        <taxon>Chromadorea</taxon>
        <taxon>Rhabditida</taxon>
        <taxon>Tylenchina</taxon>
        <taxon>Tylenchomorpha</taxon>
        <taxon>Tylenchoidea</taxon>
        <taxon>Meloidogynidae</taxon>
        <taxon>Meloidogyninae</taxon>
        <taxon>Meloidogyne</taxon>
    </lineage>
</organism>
<dbReference type="Proteomes" id="UP001497535">
    <property type="component" value="Unassembled WGS sequence"/>
</dbReference>
<gene>
    <name evidence="1" type="ORF">MENTE1834_LOCUS15098</name>
</gene>
<comment type="caution">
    <text evidence="1">The sequence shown here is derived from an EMBL/GenBank/DDBJ whole genome shotgun (WGS) entry which is preliminary data.</text>
</comment>
<sequence length="130" mass="15257">MKKYINILFKILTRGDNFEEVYLMFTRRAGILNNRNITVLYDYIAEYIATSRDCLKLVHNITLDYSSPTSFKLSEIAGNVEIKQMNNLKSAIYQIANIYDPKVRFSFCNEEWNDGSSYDVKVKIKKVEFE</sequence>